<dbReference type="PANTHER" id="PTHR10615:SF219">
    <property type="entry name" value="HISTONE ACETYLTRANSFERASE KAT5"/>
    <property type="match status" value="1"/>
</dbReference>
<feature type="domain" description="MYST-type HAT" evidence="17">
    <location>
        <begin position="116"/>
        <end position="394"/>
    </location>
</feature>
<dbReference type="FunFam" id="1.10.10.10:FF:000022">
    <property type="entry name" value="Histone acetyltransferase"/>
    <property type="match status" value="1"/>
</dbReference>
<dbReference type="PANTHER" id="PTHR10615">
    <property type="entry name" value="HISTONE ACETYLTRANSFERASE"/>
    <property type="match status" value="1"/>
</dbReference>
<dbReference type="InterPro" id="IPR036388">
    <property type="entry name" value="WH-like_DNA-bd_sf"/>
</dbReference>
<dbReference type="GO" id="GO:0035267">
    <property type="term" value="C:NuA4 histone acetyltransferase complex"/>
    <property type="evidence" value="ECO:0007669"/>
    <property type="project" value="TreeGrafter"/>
</dbReference>
<dbReference type="GO" id="GO:0005634">
    <property type="term" value="C:nucleus"/>
    <property type="evidence" value="ECO:0007669"/>
    <property type="project" value="UniProtKB-SubCell"/>
</dbReference>
<keyword evidence="8" id="KW-0862">Zinc</keyword>
<dbReference type="Proteomes" id="UP001200034">
    <property type="component" value="Unassembled WGS sequence"/>
</dbReference>
<keyword evidence="11" id="KW-0804">Transcription</keyword>
<dbReference type="GO" id="GO:0006355">
    <property type="term" value="P:regulation of DNA-templated transcription"/>
    <property type="evidence" value="ECO:0007669"/>
    <property type="project" value="InterPro"/>
</dbReference>
<dbReference type="EC" id="2.3.1.48" evidence="3"/>
<dbReference type="Pfam" id="PF11717">
    <property type="entry name" value="Tudor-knot"/>
    <property type="match status" value="1"/>
</dbReference>
<dbReference type="Gene3D" id="2.30.30.140">
    <property type="match status" value="1"/>
</dbReference>
<dbReference type="GO" id="GO:0008270">
    <property type="term" value="F:zinc ion binding"/>
    <property type="evidence" value="ECO:0007669"/>
    <property type="project" value="UniProtKB-KW"/>
</dbReference>
<dbReference type="InterPro" id="IPR025995">
    <property type="entry name" value="Tudor-knot"/>
</dbReference>
<comment type="similarity">
    <text evidence="2">Belongs to the MYST (SAS/MOZ) family.</text>
</comment>
<evidence type="ECO:0000256" key="4">
    <source>
        <dbReference type="ARBA" id="ARBA00022679"/>
    </source>
</evidence>
<organism evidence="18 19">
    <name type="scientific">Drosophila rubida</name>
    <dbReference type="NCBI Taxonomy" id="30044"/>
    <lineage>
        <taxon>Eukaryota</taxon>
        <taxon>Metazoa</taxon>
        <taxon>Ecdysozoa</taxon>
        <taxon>Arthropoda</taxon>
        <taxon>Hexapoda</taxon>
        <taxon>Insecta</taxon>
        <taxon>Pterygota</taxon>
        <taxon>Neoptera</taxon>
        <taxon>Endopterygota</taxon>
        <taxon>Diptera</taxon>
        <taxon>Brachycera</taxon>
        <taxon>Muscomorpha</taxon>
        <taxon>Ephydroidea</taxon>
        <taxon>Drosophilidae</taxon>
        <taxon>Drosophila</taxon>
    </lineage>
</organism>
<dbReference type="InterPro" id="IPR050603">
    <property type="entry name" value="MYST_HAT"/>
</dbReference>
<evidence type="ECO:0000256" key="7">
    <source>
        <dbReference type="ARBA" id="ARBA00022771"/>
    </source>
</evidence>
<dbReference type="PROSITE" id="PS00988">
    <property type="entry name" value="PTPS_2"/>
    <property type="match status" value="1"/>
</dbReference>
<evidence type="ECO:0000313" key="18">
    <source>
        <dbReference type="EMBL" id="KAH8377659.1"/>
    </source>
</evidence>
<dbReference type="GO" id="GO:0003874">
    <property type="term" value="F:6-pyruvoyltetrahydropterin synthase activity"/>
    <property type="evidence" value="ECO:0007669"/>
    <property type="project" value="InterPro"/>
</dbReference>
<dbReference type="CDD" id="cd04301">
    <property type="entry name" value="NAT_SF"/>
    <property type="match status" value="1"/>
</dbReference>
<evidence type="ECO:0000256" key="16">
    <source>
        <dbReference type="SAM" id="MobiDB-lite"/>
    </source>
</evidence>
<dbReference type="SMART" id="SM00298">
    <property type="entry name" value="CHROMO"/>
    <property type="match status" value="1"/>
</dbReference>
<keyword evidence="10" id="KW-0805">Transcription regulation</keyword>
<dbReference type="FunFam" id="3.40.630.30:FF:000002">
    <property type="entry name" value="Histone acetyltransferase"/>
    <property type="match status" value="1"/>
</dbReference>
<evidence type="ECO:0000256" key="8">
    <source>
        <dbReference type="ARBA" id="ARBA00022833"/>
    </source>
</evidence>
<evidence type="ECO:0000256" key="12">
    <source>
        <dbReference type="ARBA" id="ARBA00023204"/>
    </source>
</evidence>
<keyword evidence="13" id="KW-0539">Nucleus</keyword>
<evidence type="ECO:0000256" key="6">
    <source>
        <dbReference type="ARBA" id="ARBA00022763"/>
    </source>
</evidence>
<sequence>MQSTGKWQLAEIVAIKEVDEKRKFYVHYVDCNKRLDEWISEDNVRLDHVDIANASSCAPVESSDDNNDKPVAPQKYRKHLKEAKNFSNGNDKEQKDGKLGSMQATVRKKKHEVDEAVVKNVQMIELGRYRIKPWYFSPYPKELLQVDCIYLCEFCLKYCGSRVTLGRHLTKCQLKHPPGNEIYRKDSLSIFEIDGRRNKLYAQNLCLLAKLFLDHKNLDYDVDPFLFYVMAEIDSRGLHIVGYFSKEKVSVDENNLACLLTLPPYQRNGYGKLLIEFSYQLSKAEGKTGSPEKPLSDLGLLSYRSYWAQAVLEVLINQLPGPSGDRPCTTINDICEQTAIQKDDVIYTLKSLNLVNYIKGQHILCINNEAIKQHRAAMQKRKIRIDFSCLHWTPKDWSNRLMNSGKH</sequence>
<evidence type="ECO:0000256" key="1">
    <source>
        <dbReference type="ARBA" id="ARBA00004123"/>
    </source>
</evidence>
<dbReference type="InterPro" id="IPR002717">
    <property type="entry name" value="HAT_MYST-type"/>
</dbReference>
<evidence type="ECO:0000256" key="11">
    <source>
        <dbReference type="ARBA" id="ARBA00023163"/>
    </source>
</evidence>
<keyword evidence="7" id="KW-0863">Zinc-finger</keyword>
<dbReference type="SUPFAM" id="SSF54160">
    <property type="entry name" value="Chromo domain-like"/>
    <property type="match status" value="1"/>
</dbReference>
<evidence type="ECO:0000256" key="10">
    <source>
        <dbReference type="ARBA" id="ARBA00023015"/>
    </source>
</evidence>
<reference evidence="18" key="1">
    <citation type="journal article" date="2021" name="Mol. Ecol. Resour.">
        <title>Phylogenomic analyses of the genus Drosophila reveals genomic signals of climate adaptation.</title>
        <authorList>
            <person name="Li F."/>
            <person name="Rane R.V."/>
            <person name="Luria V."/>
            <person name="Xiong Z."/>
            <person name="Chen J."/>
            <person name="Li Z."/>
            <person name="Catullo R.A."/>
            <person name="Griffin P.C."/>
            <person name="Schiffer M."/>
            <person name="Pearce S."/>
            <person name="Lee S.F."/>
            <person name="McElroy K."/>
            <person name="Stocker A."/>
            <person name="Shirriffs J."/>
            <person name="Cockerell F."/>
            <person name="Coppin C."/>
            <person name="Sgro C.M."/>
            <person name="Karger A."/>
            <person name="Cain J.W."/>
            <person name="Weber J.A."/>
            <person name="Santpere G."/>
            <person name="Kirschner M.W."/>
            <person name="Hoffmann A.A."/>
            <person name="Oakeshott J.G."/>
            <person name="Zhang G."/>
        </authorList>
    </citation>
    <scope>NUCLEOTIDE SEQUENCE</scope>
    <source>
        <strain evidence="18">BGI-SZ-2011g</strain>
    </source>
</reference>
<evidence type="ECO:0000256" key="3">
    <source>
        <dbReference type="ARBA" id="ARBA00013184"/>
    </source>
</evidence>
<evidence type="ECO:0000256" key="14">
    <source>
        <dbReference type="ARBA" id="ARBA00023315"/>
    </source>
</evidence>
<evidence type="ECO:0000259" key="17">
    <source>
        <dbReference type="PROSITE" id="PS51726"/>
    </source>
</evidence>
<dbReference type="InterPro" id="IPR016197">
    <property type="entry name" value="Chromo-like_dom_sf"/>
</dbReference>
<dbReference type="EMBL" id="JAJJHW010001127">
    <property type="protein sequence ID" value="KAH8377659.1"/>
    <property type="molecule type" value="Genomic_DNA"/>
</dbReference>
<dbReference type="InterPro" id="IPR022469">
    <property type="entry name" value="PTPS_His_AS"/>
</dbReference>
<dbReference type="Gene3D" id="3.30.60.60">
    <property type="entry name" value="N-acetyl transferase-like"/>
    <property type="match status" value="1"/>
</dbReference>
<protein>
    <recommendedName>
        <fullName evidence="3">histone acetyltransferase</fullName>
        <ecNumber evidence="3">2.3.1.48</ecNumber>
    </recommendedName>
</protein>
<dbReference type="InterPro" id="IPR040706">
    <property type="entry name" value="Zf-MYST"/>
</dbReference>
<dbReference type="Gene3D" id="3.40.630.30">
    <property type="match status" value="1"/>
</dbReference>
<feature type="active site" description="Proton donor/acceptor" evidence="15">
    <location>
        <position position="292"/>
    </location>
</feature>
<dbReference type="GO" id="GO:0046972">
    <property type="term" value="F:histone H4K16 acetyltransferase activity"/>
    <property type="evidence" value="ECO:0007669"/>
    <property type="project" value="TreeGrafter"/>
</dbReference>
<evidence type="ECO:0000256" key="2">
    <source>
        <dbReference type="ARBA" id="ARBA00010107"/>
    </source>
</evidence>
<dbReference type="InterPro" id="IPR000953">
    <property type="entry name" value="Chromo/chromo_shadow_dom"/>
</dbReference>
<keyword evidence="5" id="KW-0479">Metal-binding</keyword>
<dbReference type="AlphaFoldDB" id="A0AAD4K532"/>
<keyword evidence="6" id="KW-0227">DNA damage</keyword>
<evidence type="ECO:0000256" key="13">
    <source>
        <dbReference type="ARBA" id="ARBA00023242"/>
    </source>
</evidence>
<name>A0AAD4K532_9MUSC</name>
<keyword evidence="19" id="KW-1185">Reference proteome</keyword>
<evidence type="ECO:0000256" key="5">
    <source>
        <dbReference type="ARBA" id="ARBA00022723"/>
    </source>
</evidence>
<keyword evidence="14" id="KW-0012">Acyltransferase</keyword>
<dbReference type="SUPFAM" id="SSF55729">
    <property type="entry name" value="Acyl-CoA N-acyltransferases (Nat)"/>
    <property type="match status" value="1"/>
</dbReference>
<keyword evidence="4" id="KW-0808">Transferase</keyword>
<proteinExistence type="inferred from homology"/>
<dbReference type="Gene3D" id="1.10.10.10">
    <property type="entry name" value="Winged helix-like DNA-binding domain superfamily/Winged helix DNA-binding domain"/>
    <property type="match status" value="1"/>
</dbReference>
<dbReference type="PROSITE" id="PS51726">
    <property type="entry name" value="MYST_HAT"/>
    <property type="match status" value="1"/>
</dbReference>
<keyword evidence="12" id="KW-0234">DNA repair</keyword>
<dbReference type="GO" id="GO:0140861">
    <property type="term" value="P:DNA repair-dependent chromatin remodeling"/>
    <property type="evidence" value="ECO:0007669"/>
    <property type="project" value="UniProtKB-ARBA"/>
</dbReference>
<evidence type="ECO:0000256" key="15">
    <source>
        <dbReference type="PIRSR" id="PIRSR602717-51"/>
    </source>
</evidence>
<dbReference type="FunFam" id="2.30.30.140:FF:000013">
    <property type="entry name" value="Histone acetyltransferase"/>
    <property type="match status" value="1"/>
</dbReference>
<dbReference type="GO" id="GO:0000724">
    <property type="term" value="P:double-strand break repair via homologous recombination"/>
    <property type="evidence" value="ECO:0007669"/>
    <property type="project" value="TreeGrafter"/>
</dbReference>
<dbReference type="GO" id="GO:0005705">
    <property type="term" value="C:polytene chromosome interband"/>
    <property type="evidence" value="ECO:0007669"/>
    <property type="project" value="UniProtKB-ARBA"/>
</dbReference>
<accession>A0AAD4K532</accession>
<comment type="caution">
    <text evidence="18">The sequence shown here is derived from an EMBL/GenBank/DDBJ whole genome shotgun (WGS) entry which is preliminary data.</text>
</comment>
<evidence type="ECO:0000256" key="9">
    <source>
        <dbReference type="ARBA" id="ARBA00022990"/>
    </source>
</evidence>
<dbReference type="FunFam" id="3.30.60.60:FF:000001">
    <property type="entry name" value="Histone acetyltransferase"/>
    <property type="match status" value="1"/>
</dbReference>
<dbReference type="GO" id="GO:0003682">
    <property type="term" value="F:chromatin binding"/>
    <property type="evidence" value="ECO:0007669"/>
    <property type="project" value="UniProtKB-ARBA"/>
</dbReference>
<dbReference type="GO" id="GO:0006729">
    <property type="term" value="P:tetrahydrobiopterin biosynthetic process"/>
    <property type="evidence" value="ECO:0007669"/>
    <property type="project" value="InterPro"/>
</dbReference>
<comment type="subcellular location">
    <subcellularLocation>
        <location evidence="1">Nucleus</location>
    </subcellularLocation>
</comment>
<gene>
    <name evidence="18" type="ORF">KR093_006539</name>
</gene>
<evidence type="ECO:0000313" key="19">
    <source>
        <dbReference type="Proteomes" id="UP001200034"/>
    </source>
</evidence>
<feature type="region of interest" description="Disordered" evidence="16">
    <location>
        <begin position="80"/>
        <end position="105"/>
    </location>
</feature>
<dbReference type="Pfam" id="PF01853">
    <property type="entry name" value="MOZ_SAS"/>
    <property type="match status" value="1"/>
</dbReference>
<dbReference type="Pfam" id="PF17772">
    <property type="entry name" value="zf-MYST"/>
    <property type="match status" value="1"/>
</dbReference>
<keyword evidence="9" id="KW-0007">Acetylation</keyword>
<dbReference type="InterPro" id="IPR016181">
    <property type="entry name" value="Acyl_CoA_acyltransferase"/>
</dbReference>